<comment type="similarity">
    <text evidence="1">Belongs to the DprA/Smf family.</text>
</comment>
<dbReference type="NCBIfam" id="TIGR00732">
    <property type="entry name" value="dprA"/>
    <property type="match status" value="1"/>
</dbReference>
<reference evidence="3 4" key="1">
    <citation type="submission" date="2018-09" db="EMBL/GenBank/DDBJ databases">
        <title>Genome sequencing of strain BHWM-4.</title>
        <authorList>
            <person name="Heo J."/>
            <person name="Kim S.-J."/>
            <person name="Kwon S.-W."/>
        </authorList>
    </citation>
    <scope>NUCLEOTIDE SEQUENCE [LARGE SCALE GENOMIC DNA]</scope>
    <source>
        <strain evidence="3 4">BHWM-4</strain>
    </source>
</reference>
<gene>
    <name evidence="3" type="primary">dprA</name>
    <name evidence="3" type="ORF">D7I45_03310</name>
</gene>
<dbReference type="Proteomes" id="UP000272003">
    <property type="component" value="Chromosome"/>
</dbReference>
<dbReference type="Gene3D" id="3.40.50.450">
    <property type="match status" value="1"/>
</dbReference>
<protein>
    <submittedName>
        <fullName evidence="3">DNA-protecting protein DprA</fullName>
    </submittedName>
</protein>
<evidence type="ECO:0000256" key="1">
    <source>
        <dbReference type="ARBA" id="ARBA00006525"/>
    </source>
</evidence>
<evidence type="ECO:0000259" key="2">
    <source>
        <dbReference type="Pfam" id="PF02481"/>
    </source>
</evidence>
<accession>A0A387AT89</accession>
<evidence type="ECO:0000313" key="3">
    <source>
        <dbReference type="EMBL" id="AYF92569.1"/>
    </source>
</evidence>
<dbReference type="AlphaFoldDB" id="A0A387AT89"/>
<evidence type="ECO:0000313" key="4">
    <source>
        <dbReference type="Proteomes" id="UP000272003"/>
    </source>
</evidence>
<organism evidence="3 4">
    <name type="scientific">Apilactobacillus bombintestini</name>
    <dbReference type="NCBI Taxonomy" id="2419772"/>
    <lineage>
        <taxon>Bacteria</taxon>
        <taxon>Bacillati</taxon>
        <taxon>Bacillota</taxon>
        <taxon>Bacilli</taxon>
        <taxon>Lactobacillales</taxon>
        <taxon>Lactobacillaceae</taxon>
        <taxon>Apilactobacillus</taxon>
    </lineage>
</organism>
<dbReference type="RefSeq" id="WP_120784337.1">
    <property type="nucleotide sequence ID" value="NZ_CP032626.1"/>
</dbReference>
<name>A0A387AT89_9LACO</name>
<sequence>MKTKQLLLKLKLVEGIGIKSEYRFYQWLITAFNKIPEEINLSAERITSVLHLSNKNAKTFINSFNSDKLNRELHHHLNYVKWFSILDDEYPLQLKEAYLPPIVLFYAGNLNILQTDLLGVVGARYNSNYSFYALRNILPNVVKNGVTIVSGLARGVDKLSHQAAMANEGNTIAVIGNGLDQYYPKSNESLQKQIGKDHLLISEYPVGSKPARYHFPERNRIIAGLVKSILVTEAKIRSGSLITANLALQNNRGVLAVPGRIDSDLSKGCNELISAGAKPALTSIDVLEEFYFLK</sequence>
<keyword evidence="4" id="KW-1185">Reference proteome</keyword>
<feature type="domain" description="Smf/DprA SLOG" evidence="2">
    <location>
        <begin position="84"/>
        <end position="290"/>
    </location>
</feature>
<proteinExistence type="inferred from homology"/>
<dbReference type="EMBL" id="CP032626">
    <property type="protein sequence ID" value="AYF92569.1"/>
    <property type="molecule type" value="Genomic_DNA"/>
</dbReference>
<dbReference type="PANTHER" id="PTHR43022">
    <property type="entry name" value="PROTEIN SMF"/>
    <property type="match status" value="1"/>
</dbReference>
<dbReference type="InterPro" id="IPR003488">
    <property type="entry name" value="DprA"/>
</dbReference>
<dbReference type="KEGG" id="abom:D7I45_03310"/>
<dbReference type="GO" id="GO:0009294">
    <property type="term" value="P:DNA-mediated transformation"/>
    <property type="evidence" value="ECO:0007669"/>
    <property type="project" value="InterPro"/>
</dbReference>
<dbReference type="Pfam" id="PF02481">
    <property type="entry name" value="DNA_processg_A"/>
    <property type="match status" value="1"/>
</dbReference>
<dbReference type="SUPFAM" id="SSF102405">
    <property type="entry name" value="MCP/YpsA-like"/>
    <property type="match status" value="1"/>
</dbReference>
<dbReference type="InterPro" id="IPR057666">
    <property type="entry name" value="DrpA_SLOG"/>
</dbReference>
<dbReference type="OrthoDB" id="9785707at2"/>
<dbReference type="PANTHER" id="PTHR43022:SF1">
    <property type="entry name" value="PROTEIN SMF"/>
    <property type="match status" value="1"/>
</dbReference>